<sequence length="675" mass="77717">MPRSSRSKSHKQSKHSSRGYSDFDEDVKERDDISDGKENGASIKDSTDFLVSGEKRKPDKDLSCVHGNDNVSEEYATPTKRRKEKTHGGEDKVDAANLHAKKLKSKELSKEKDESKSDSGNRGEKKSGKESGRKDGRHSKENKEIKDKEDEKRRKRGREHTEWPIEEGVRNIELEKELEKRMRRRMEGYKDKDRYHDNVKGGTKSSRKHKDEGHVDKYRETRHKRERERNGDNKHRDRNGRPKKDVDGDQVVRHRENKDRRRDNDKDEGGDYKVCNINDQNCESEKRSRSDDKVDQISVNHDRHRSSPNGKYYTTRDHHRVSKQEETKSRDYNGNSNKDFISANGQSGKISSWSPEKISQKDDNCINDKNLSQVDTDNLSISSPYTRNNRFSVNHKSFLPPQTNWKNIPYWPSTLPNNNYIPYPSIFNPILHQFPPSMFHQPAIYHETIPHLLHNWEGNNSIFGNGLCGYGRVNWENSNNQVWEDTGVTVDMRSTVQKDEIMFEQTDIQVDTMKNIPEAMKVKKEDDSIISRVYLSKIDISKEITESDLYDQCMRILDLDQELVSDEFECKILFLEEVMEDDVSNGGSLFAAINNSIFKKAMSLYTKQRARNEAKTAEDGDAGVEDSSGDVDAGVKDSGNISNGGSCLLVVTPELIEFESVNLSRIHHNSLEITQ</sequence>
<name>A0ACB9HBG6_CICIN</name>
<organism evidence="1 2">
    <name type="scientific">Cichorium intybus</name>
    <name type="common">Chicory</name>
    <dbReference type="NCBI Taxonomy" id="13427"/>
    <lineage>
        <taxon>Eukaryota</taxon>
        <taxon>Viridiplantae</taxon>
        <taxon>Streptophyta</taxon>
        <taxon>Embryophyta</taxon>
        <taxon>Tracheophyta</taxon>
        <taxon>Spermatophyta</taxon>
        <taxon>Magnoliopsida</taxon>
        <taxon>eudicotyledons</taxon>
        <taxon>Gunneridae</taxon>
        <taxon>Pentapetalae</taxon>
        <taxon>asterids</taxon>
        <taxon>campanulids</taxon>
        <taxon>Asterales</taxon>
        <taxon>Asteraceae</taxon>
        <taxon>Cichorioideae</taxon>
        <taxon>Cichorieae</taxon>
        <taxon>Cichoriinae</taxon>
        <taxon>Cichorium</taxon>
    </lineage>
</organism>
<evidence type="ECO:0000313" key="2">
    <source>
        <dbReference type="Proteomes" id="UP001055811"/>
    </source>
</evidence>
<protein>
    <submittedName>
        <fullName evidence="1">Uncharacterized protein</fullName>
    </submittedName>
</protein>
<dbReference type="EMBL" id="CM042009">
    <property type="protein sequence ID" value="KAI3792625.1"/>
    <property type="molecule type" value="Genomic_DNA"/>
</dbReference>
<evidence type="ECO:0000313" key="1">
    <source>
        <dbReference type="EMBL" id="KAI3792625.1"/>
    </source>
</evidence>
<reference evidence="1 2" key="2">
    <citation type="journal article" date="2022" name="Mol. Ecol. Resour.">
        <title>The genomes of chicory, endive, great burdock and yacon provide insights into Asteraceae paleo-polyploidization history and plant inulin production.</title>
        <authorList>
            <person name="Fan W."/>
            <person name="Wang S."/>
            <person name="Wang H."/>
            <person name="Wang A."/>
            <person name="Jiang F."/>
            <person name="Liu H."/>
            <person name="Zhao H."/>
            <person name="Xu D."/>
            <person name="Zhang Y."/>
        </authorList>
    </citation>
    <scope>NUCLEOTIDE SEQUENCE [LARGE SCALE GENOMIC DNA]</scope>
    <source>
        <strain evidence="2">cv. Punajuju</strain>
        <tissue evidence="1">Leaves</tissue>
    </source>
</reference>
<proteinExistence type="predicted"/>
<reference evidence="2" key="1">
    <citation type="journal article" date="2022" name="Mol. Ecol. Resour.">
        <title>The genomes of chicory, endive, great burdock and yacon provide insights into Asteraceae palaeo-polyploidization history and plant inulin production.</title>
        <authorList>
            <person name="Fan W."/>
            <person name="Wang S."/>
            <person name="Wang H."/>
            <person name="Wang A."/>
            <person name="Jiang F."/>
            <person name="Liu H."/>
            <person name="Zhao H."/>
            <person name="Xu D."/>
            <person name="Zhang Y."/>
        </authorList>
    </citation>
    <scope>NUCLEOTIDE SEQUENCE [LARGE SCALE GENOMIC DNA]</scope>
    <source>
        <strain evidence="2">cv. Punajuju</strain>
    </source>
</reference>
<gene>
    <name evidence="1" type="ORF">L2E82_06510</name>
</gene>
<keyword evidence="2" id="KW-1185">Reference proteome</keyword>
<accession>A0ACB9HBG6</accession>
<dbReference type="Proteomes" id="UP001055811">
    <property type="component" value="Linkage Group LG01"/>
</dbReference>
<comment type="caution">
    <text evidence="1">The sequence shown here is derived from an EMBL/GenBank/DDBJ whole genome shotgun (WGS) entry which is preliminary data.</text>
</comment>